<gene>
    <name evidence="2" type="ORF">NDU88_007280</name>
</gene>
<feature type="compositionally biased region" description="Basic residues" evidence="1">
    <location>
        <begin position="102"/>
        <end position="111"/>
    </location>
</feature>
<dbReference type="EMBL" id="JANPWB010000015">
    <property type="protein sequence ID" value="KAJ1094202.1"/>
    <property type="molecule type" value="Genomic_DNA"/>
</dbReference>
<reference evidence="2" key="1">
    <citation type="journal article" date="2022" name="bioRxiv">
        <title>Sequencing and chromosome-scale assembly of the giantPleurodeles waltlgenome.</title>
        <authorList>
            <person name="Brown T."/>
            <person name="Elewa A."/>
            <person name="Iarovenko S."/>
            <person name="Subramanian E."/>
            <person name="Araus A.J."/>
            <person name="Petzold A."/>
            <person name="Susuki M."/>
            <person name="Suzuki K.-i.T."/>
            <person name="Hayashi T."/>
            <person name="Toyoda A."/>
            <person name="Oliveira C."/>
            <person name="Osipova E."/>
            <person name="Leigh N.D."/>
            <person name="Simon A."/>
            <person name="Yun M.H."/>
        </authorList>
    </citation>
    <scope>NUCLEOTIDE SEQUENCE</scope>
    <source>
        <strain evidence="2">20211129_DDA</strain>
        <tissue evidence="2">Liver</tissue>
    </source>
</reference>
<feature type="region of interest" description="Disordered" evidence="1">
    <location>
        <begin position="151"/>
        <end position="179"/>
    </location>
</feature>
<name>A0AAV7LUZ0_PLEWA</name>
<evidence type="ECO:0000313" key="2">
    <source>
        <dbReference type="EMBL" id="KAJ1094202.1"/>
    </source>
</evidence>
<dbReference type="Proteomes" id="UP001066276">
    <property type="component" value="Chromosome 11"/>
</dbReference>
<evidence type="ECO:0000313" key="3">
    <source>
        <dbReference type="Proteomes" id="UP001066276"/>
    </source>
</evidence>
<sequence>MASHTYAVHRNYCPEDPVILSRVSGGSETLVTASCPQRAAPIRQLILPFPGVPYIGSLHIALAAHVLQTPGETFIYVCTRRGDGQLHRASDALEDATWLTPHSKRRKRKSSKAGPSRAQAATEQEKAIQEVAHFSHNSFLALSDKFKFPSDLDTGATSPSKTSGDEHVPLITPRLADDL</sequence>
<accession>A0AAV7LUZ0</accession>
<evidence type="ECO:0000256" key="1">
    <source>
        <dbReference type="SAM" id="MobiDB-lite"/>
    </source>
</evidence>
<protein>
    <submittedName>
        <fullName evidence="2">Uncharacterized protein</fullName>
    </submittedName>
</protein>
<keyword evidence="3" id="KW-1185">Reference proteome</keyword>
<proteinExistence type="predicted"/>
<comment type="caution">
    <text evidence="2">The sequence shown here is derived from an EMBL/GenBank/DDBJ whole genome shotgun (WGS) entry which is preliminary data.</text>
</comment>
<organism evidence="2 3">
    <name type="scientific">Pleurodeles waltl</name>
    <name type="common">Iberian ribbed newt</name>
    <dbReference type="NCBI Taxonomy" id="8319"/>
    <lineage>
        <taxon>Eukaryota</taxon>
        <taxon>Metazoa</taxon>
        <taxon>Chordata</taxon>
        <taxon>Craniata</taxon>
        <taxon>Vertebrata</taxon>
        <taxon>Euteleostomi</taxon>
        <taxon>Amphibia</taxon>
        <taxon>Batrachia</taxon>
        <taxon>Caudata</taxon>
        <taxon>Salamandroidea</taxon>
        <taxon>Salamandridae</taxon>
        <taxon>Pleurodelinae</taxon>
        <taxon>Pleurodeles</taxon>
    </lineage>
</organism>
<feature type="region of interest" description="Disordered" evidence="1">
    <location>
        <begin position="97"/>
        <end position="125"/>
    </location>
</feature>
<dbReference type="AlphaFoldDB" id="A0AAV7LUZ0"/>